<protein>
    <submittedName>
        <fullName evidence="4">DNA polymerase-3 subunit epsilon</fullName>
    </submittedName>
</protein>
<name>A0A1H4C4J3_9BACT</name>
<dbReference type="GO" id="GO:0003677">
    <property type="term" value="F:DNA binding"/>
    <property type="evidence" value="ECO:0007669"/>
    <property type="project" value="InterPro"/>
</dbReference>
<dbReference type="OrthoDB" id="9804290at2"/>
<organism evidence="4 5">
    <name type="scientific">Desulfuromusa kysingii</name>
    <dbReference type="NCBI Taxonomy" id="37625"/>
    <lineage>
        <taxon>Bacteria</taxon>
        <taxon>Pseudomonadati</taxon>
        <taxon>Thermodesulfobacteriota</taxon>
        <taxon>Desulfuromonadia</taxon>
        <taxon>Desulfuromonadales</taxon>
        <taxon>Geopsychrobacteraceae</taxon>
        <taxon>Desulfuromusa</taxon>
    </lineage>
</organism>
<dbReference type="InterPro" id="IPR012337">
    <property type="entry name" value="RNaseH-like_sf"/>
</dbReference>
<evidence type="ECO:0000256" key="2">
    <source>
        <dbReference type="ARBA" id="ARBA00026073"/>
    </source>
</evidence>
<dbReference type="RefSeq" id="WP_092348853.1">
    <property type="nucleotide sequence ID" value="NZ_FNQN01000007.1"/>
</dbReference>
<dbReference type="PANTHER" id="PTHR30231">
    <property type="entry name" value="DNA POLYMERASE III SUBUNIT EPSILON"/>
    <property type="match status" value="1"/>
</dbReference>
<dbReference type="AlphaFoldDB" id="A0A1H4C4J3"/>
<reference evidence="4 5" key="1">
    <citation type="submission" date="2016-10" db="EMBL/GenBank/DDBJ databases">
        <authorList>
            <person name="de Groot N.N."/>
        </authorList>
    </citation>
    <scope>NUCLEOTIDE SEQUENCE [LARGE SCALE GENOMIC DNA]</scope>
    <source>
        <strain evidence="4 5">DSM 7343</strain>
    </source>
</reference>
<dbReference type="GO" id="GO:0005829">
    <property type="term" value="C:cytosol"/>
    <property type="evidence" value="ECO:0007669"/>
    <property type="project" value="TreeGrafter"/>
</dbReference>
<keyword evidence="5" id="KW-1185">Reference proteome</keyword>
<dbReference type="CDD" id="cd06127">
    <property type="entry name" value="DEDDh"/>
    <property type="match status" value="1"/>
</dbReference>
<comment type="function">
    <text evidence="1">DNA polymerase III is a complex, multichain enzyme responsible for most of the replicative synthesis in bacteria. The epsilon subunit contain the editing function and is a proofreading 3'-5' exonuclease.</text>
</comment>
<dbReference type="SUPFAM" id="SSF53098">
    <property type="entry name" value="Ribonuclease H-like"/>
    <property type="match status" value="1"/>
</dbReference>
<dbReference type="NCBIfam" id="TIGR00573">
    <property type="entry name" value="dnaq"/>
    <property type="match status" value="1"/>
</dbReference>
<dbReference type="EMBL" id="FNQN01000007">
    <property type="protein sequence ID" value="SEA55375.1"/>
    <property type="molecule type" value="Genomic_DNA"/>
</dbReference>
<dbReference type="GO" id="GO:0003887">
    <property type="term" value="F:DNA-directed DNA polymerase activity"/>
    <property type="evidence" value="ECO:0007669"/>
    <property type="project" value="InterPro"/>
</dbReference>
<sequence>MLKSLLKGFTGKKKESADPLLAYVIEACGKIEDRSSLKQSIHETSFCVLDLETTGLDMINDVIINIGAVKLKKGKITKLFEAYTKPPIPIPAASTEFHGMVDSMFADKPVVGEVLPELLQFIGDSVIVGHHINFDIRMLHRHLKEFYNIGISHTVWLDTMFLYQMAHEDQKHQPLEHLLERYCVQCDQRHTALGDVVATAKVFVKIMDELPPSYKTIGDLFRAQDEIRRKE</sequence>
<accession>A0A1H4C4J3</accession>
<proteinExistence type="predicted"/>
<dbReference type="PANTHER" id="PTHR30231:SF41">
    <property type="entry name" value="DNA POLYMERASE III SUBUNIT EPSILON"/>
    <property type="match status" value="1"/>
</dbReference>
<dbReference type="Gene3D" id="3.30.420.10">
    <property type="entry name" value="Ribonuclease H-like superfamily/Ribonuclease H"/>
    <property type="match status" value="1"/>
</dbReference>
<dbReference type="GO" id="GO:0008408">
    <property type="term" value="F:3'-5' exonuclease activity"/>
    <property type="evidence" value="ECO:0007669"/>
    <property type="project" value="TreeGrafter"/>
</dbReference>
<dbReference type="Pfam" id="PF00929">
    <property type="entry name" value="RNase_T"/>
    <property type="match status" value="1"/>
</dbReference>
<evidence type="ECO:0000259" key="3">
    <source>
        <dbReference type="SMART" id="SM00479"/>
    </source>
</evidence>
<evidence type="ECO:0000256" key="1">
    <source>
        <dbReference type="ARBA" id="ARBA00025483"/>
    </source>
</evidence>
<dbReference type="InterPro" id="IPR013520">
    <property type="entry name" value="Ribonucl_H"/>
</dbReference>
<dbReference type="SMART" id="SM00479">
    <property type="entry name" value="EXOIII"/>
    <property type="match status" value="1"/>
</dbReference>
<evidence type="ECO:0000313" key="4">
    <source>
        <dbReference type="EMBL" id="SEA55375.1"/>
    </source>
</evidence>
<comment type="subunit">
    <text evidence="2">DNA polymerase III contains a core (composed of alpha, epsilon and theta chains) that associates with a tau subunit. This core dimerizes to form the POLIII' complex. PolIII' associates with the gamma complex (composed of gamma, delta, delta', psi and chi chains) and with the beta chain to form the complete DNA polymerase III complex.</text>
</comment>
<dbReference type="STRING" id="37625.SAMN05660420_02430"/>
<dbReference type="Proteomes" id="UP000199409">
    <property type="component" value="Unassembled WGS sequence"/>
</dbReference>
<dbReference type="GO" id="GO:0045004">
    <property type="term" value="P:DNA replication proofreading"/>
    <property type="evidence" value="ECO:0007669"/>
    <property type="project" value="TreeGrafter"/>
</dbReference>
<dbReference type="InterPro" id="IPR006054">
    <property type="entry name" value="DnaQ"/>
</dbReference>
<evidence type="ECO:0000313" key="5">
    <source>
        <dbReference type="Proteomes" id="UP000199409"/>
    </source>
</evidence>
<gene>
    <name evidence="4" type="ORF">SAMN05660420_02430</name>
</gene>
<dbReference type="FunFam" id="3.30.420.10:FF:000045">
    <property type="entry name" value="3'-5' exonuclease DinG"/>
    <property type="match status" value="1"/>
</dbReference>
<feature type="domain" description="Exonuclease" evidence="3">
    <location>
        <begin position="45"/>
        <end position="212"/>
    </location>
</feature>
<dbReference type="InterPro" id="IPR036397">
    <property type="entry name" value="RNaseH_sf"/>
</dbReference>